<accession>A0AAF0YDK6</accession>
<organism evidence="5 6">
    <name type="scientific">Vanrija pseudolonga</name>
    <dbReference type="NCBI Taxonomy" id="143232"/>
    <lineage>
        <taxon>Eukaryota</taxon>
        <taxon>Fungi</taxon>
        <taxon>Dikarya</taxon>
        <taxon>Basidiomycota</taxon>
        <taxon>Agaricomycotina</taxon>
        <taxon>Tremellomycetes</taxon>
        <taxon>Trichosporonales</taxon>
        <taxon>Trichosporonaceae</taxon>
        <taxon>Vanrija</taxon>
    </lineage>
</organism>
<evidence type="ECO:0000256" key="1">
    <source>
        <dbReference type="ARBA" id="ARBA00022468"/>
    </source>
</evidence>
<protein>
    <recommendedName>
        <fullName evidence="7">F-box domain-containing protein</fullName>
    </recommendedName>
</protein>
<reference evidence="5" key="1">
    <citation type="submission" date="2023-10" db="EMBL/GenBank/DDBJ databases">
        <authorList>
            <person name="Noh H."/>
        </authorList>
    </citation>
    <scope>NUCLEOTIDE SEQUENCE</scope>
    <source>
        <strain evidence="5">DUCC4014</strain>
    </source>
</reference>
<feature type="region of interest" description="Disordered" evidence="4">
    <location>
        <begin position="232"/>
        <end position="257"/>
    </location>
</feature>
<sequence>MALVSASEVFWVPDNNFVGVAGAHRILGQIKPQTRRLVAPLTALGTDGALALFRGLPALRQRYSADPDGPLWGITEFNLVRNSIGDAGLLAALKYAGKDSAVRTLLLHGNEIALAGEGVAQTAALLLNKSRLAQLGLTDLPLDPAAVSSLFGALNAQHLHTLHLSTCDIPSGCAAAIADYVRSPRSRGLKVLELNENRLGRRGVSLILDAVEAANFSLLHIGLMFNDRRRRRRRPRRFPASPTDSSDESDSDDHLDNSSLAHQLDKRVPALQFRNEALTARVRRAASRAIAPARIILCARSPTATETAARVMHEASRDTSPVVPFALLDLPAEVQVLIARHCSRDAAALSEAQWTRLRLLAADPGDLRNAARKMRAACADVQLGKATRAQRRERLREVRDEWLVTGGWECWELNRPQA</sequence>
<keyword evidence="3" id="KW-0677">Repeat</keyword>
<dbReference type="Proteomes" id="UP000827549">
    <property type="component" value="Chromosome 4"/>
</dbReference>
<gene>
    <name evidence="5" type="ORF">LOC62_04G006362</name>
</gene>
<evidence type="ECO:0000256" key="2">
    <source>
        <dbReference type="ARBA" id="ARBA00022614"/>
    </source>
</evidence>
<evidence type="ECO:0008006" key="7">
    <source>
        <dbReference type="Google" id="ProtNLM"/>
    </source>
</evidence>
<dbReference type="Gene3D" id="3.80.10.10">
    <property type="entry name" value="Ribonuclease Inhibitor"/>
    <property type="match status" value="1"/>
</dbReference>
<evidence type="ECO:0000313" key="5">
    <source>
        <dbReference type="EMBL" id="WOO82879.1"/>
    </source>
</evidence>
<dbReference type="GO" id="GO:0031267">
    <property type="term" value="F:small GTPase binding"/>
    <property type="evidence" value="ECO:0007669"/>
    <property type="project" value="TreeGrafter"/>
</dbReference>
<dbReference type="InterPro" id="IPR032675">
    <property type="entry name" value="LRR_dom_sf"/>
</dbReference>
<dbReference type="PANTHER" id="PTHR24113">
    <property type="entry name" value="RAN GTPASE-ACTIVATING PROTEIN 1"/>
    <property type="match status" value="1"/>
</dbReference>
<dbReference type="GeneID" id="87809585"/>
<keyword evidence="6" id="KW-1185">Reference proteome</keyword>
<dbReference type="GO" id="GO:0005634">
    <property type="term" value="C:nucleus"/>
    <property type="evidence" value="ECO:0007669"/>
    <property type="project" value="TreeGrafter"/>
</dbReference>
<dbReference type="RefSeq" id="XP_062628911.1">
    <property type="nucleotide sequence ID" value="XM_062772927.1"/>
</dbReference>
<proteinExistence type="predicted"/>
<dbReference type="GO" id="GO:0005096">
    <property type="term" value="F:GTPase activator activity"/>
    <property type="evidence" value="ECO:0007669"/>
    <property type="project" value="UniProtKB-KW"/>
</dbReference>
<dbReference type="InterPro" id="IPR027038">
    <property type="entry name" value="RanGap"/>
</dbReference>
<evidence type="ECO:0000313" key="6">
    <source>
        <dbReference type="Proteomes" id="UP000827549"/>
    </source>
</evidence>
<dbReference type="PANTHER" id="PTHR24113:SF12">
    <property type="entry name" value="RAN GTPASE-ACTIVATING PROTEIN 1"/>
    <property type="match status" value="1"/>
</dbReference>
<keyword evidence="2" id="KW-0433">Leucine-rich repeat</keyword>
<dbReference type="EMBL" id="CP086717">
    <property type="protein sequence ID" value="WOO82879.1"/>
    <property type="molecule type" value="Genomic_DNA"/>
</dbReference>
<dbReference type="GO" id="GO:0005829">
    <property type="term" value="C:cytosol"/>
    <property type="evidence" value="ECO:0007669"/>
    <property type="project" value="TreeGrafter"/>
</dbReference>
<dbReference type="GO" id="GO:0006913">
    <property type="term" value="P:nucleocytoplasmic transport"/>
    <property type="evidence" value="ECO:0007669"/>
    <property type="project" value="TreeGrafter"/>
</dbReference>
<dbReference type="AlphaFoldDB" id="A0AAF0YDK6"/>
<name>A0AAF0YDK6_9TREE</name>
<keyword evidence="1" id="KW-0343">GTPase activation</keyword>
<dbReference type="SUPFAM" id="SSF52047">
    <property type="entry name" value="RNI-like"/>
    <property type="match status" value="1"/>
</dbReference>
<evidence type="ECO:0000256" key="3">
    <source>
        <dbReference type="ARBA" id="ARBA00022737"/>
    </source>
</evidence>
<dbReference type="GO" id="GO:0048471">
    <property type="term" value="C:perinuclear region of cytoplasm"/>
    <property type="evidence" value="ECO:0007669"/>
    <property type="project" value="TreeGrafter"/>
</dbReference>
<evidence type="ECO:0000256" key="4">
    <source>
        <dbReference type="SAM" id="MobiDB-lite"/>
    </source>
</evidence>